<dbReference type="PRINTS" id="PR00455">
    <property type="entry name" value="HTHTETR"/>
</dbReference>
<gene>
    <name evidence="7" type="primary">mmfR</name>
    <name evidence="7" type="ORF">GCM10011578_096780</name>
</gene>
<dbReference type="InterPro" id="IPR001647">
    <property type="entry name" value="HTH_TetR"/>
</dbReference>
<dbReference type="GO" id="GO:0003700">
    <property type="term" value="F:DNA-binding transcription factor activity"/>
    <property type="evidence" value="ECO:0007669"/>
    <property type="project" value="TreeGrafter"/>
</dbReference>
<dbReference type="EMBL" id="BMML01000045">
    <property type="protein sequence ID" value="GGN45138.1"/>
    <property type="molecule type" value="Genomic_DNA"/>
</dbReference>
<evidence type="ECO:0000259" key="6">
    <source>
        <dbReference type="PROSITE" id="PS50977"/>
    </source>
</evidence>
<dbReference type="GO" id="GO:0000976">
    <property type="term" value="F:transcription cis-regulatory region binding"/>
    <property type="evidence" value="ECO:0007669"/>
    <property type="project" value="TreeGrafter"/>
</dbReference>
<accession>A0A917XNX6</accession>
<reference evidence="7" key="1">
    <citation type="journal article" date="2014" name="Int. J. Syst. Evol. Microbiol.">
        <title>Complete genome sequence of Corynebacterium casei LMG S-19264T (=DSM 44701T), isolated from a smear-ripened cheese.</title>
        <authorList>
            <consortium name="US DOE Joint Genome Institute (JGI-PGF)"/>
            <person name="Walter F."/>
            <person name="Albersmeier A."/>
            <person name="Kalinowski J."/>
            <person name="Ruckert C."/>
        </authorList>
    </citation>
    <scope>NUCLEOTIDE SEQUENCE</scope>
    <source>
        <strain evidence="7">CGMCC 4.7110</strain>
    </source>
</reference>
<dbReference type="Pfam" id="PF21935">
    <property type="entry name" value="TetR_C_45"/>
    <property type="match status" value="1"/>
</dbReference>
<dbReference type="RefSeq" id="WP_229713872.1">
    <property type="nucleotide sequence ID" value="NZ_BMML01000045.1"/>
</dbReference>
<evidence type="ECO:0000313" key="7">
    <source>
        <dbReference type="EMBL" id="GGN45138.1"/>
    </source>
</evidence>
<reference evidence="7" key="2">
    <citation type="submission" date="2020-09" db="EMBL/GenBank/DDBJ databases">
        <authorList>
            <person name="Sun Q."/>
            <person name="Zhou Y."/>
        </authorList>
    </citation>
    <scope>NUCLEOTIDE SEQUENCE</scope>
    <source>
        <strain evidence="7">CGMCC 4.7110</strain>
    </source>
</reference>
<evidence type="ECO:0000256" key="3">
    <source>
        <dbReference type="ARBA" id="ARBA00023163"/>
    </source>
</evidence>
<evidence type="ECO:0000256" key="1">
    <source>
        <dbReference type="ARBA" id="ARBA00023015"/>
    </source>
</evidence>
<dbReference type="Gene3D" id="1.10.357.10">
    <property type="entry name" value="Tetracycline Repressor, domain 2"/>
    <property type="match status" value="1"/>
</dbReference>
<dbReference type="Proteomes" id="UP000653411">
    <property type="component" value="Unassembled WGS sequence"/>
</dbReference>
<dbReference type="InterPro" id="IPR050109">
    <property type="entry name" value="HTH-type_TetR-like_transc_reg"/>
</dbReference>
<dbReference type="Pfam" id="PF00440">
    <property type="entry name" value="TetR_N"/>
    <property type="match status" value="1"/>
</dbReference>
<keyword evidence="3" id="KW-0804">Transcription</keyword>
<dbReference type="SUPFAM" id="SSF46689">
    <property type="entry name" value="Homeodomain-like"/>
    <property type="match status" value="1"/>
</dbReference>
<keyword evidence="2 4" id="KW-0238">DNA-binding</keyword>
<dbReference type="InterPro" id="IPR009057">
    <property type="entry name" value="Homeodomain-like_sf"/>
</dbReference>
<proteinExistence type="predicted"/>
<comment type="caution">
    <text evidence="7">The sequence shown here is derived from an EMBL/GenBank/DDBJ whole genome shotgun (WGS) entry which is preliminary data.</text>
</comment>
<dbReference type="PANTHER" id="PTHR30055">
    <property type="entry name" value="HTH-TYPE TRANSCRIPTIONAL REGULATOR RUTR"/>
    <property type="match status" value="1"/>
</dbReference>
<dbReference type="SUPFAM" id="SSF48498">
    <property type="entry name" value="Tetracyclin repressor-like, C-terminal domain"/>
    <property type="match status" value="1"/>
</dbReference>
<evidence type="ECO:0000256" key="2">
    <source>
        <dbReference type="ARBA" id="ARBA00023125"/>
    </source>
</evidence>
<name>A0A917XNX6_9ACTN</name>
<dbReference type="PROSITE" id="PS50977">
    <property type="entry name" value="HTH_TETR_2"/>
    <property type="match status" value="1"/>
</dbReference>
<protein>
    <submittedName>
        <fullName evidence="7">TetR family transcriptional regulator</fullName>
    </submittedName>
</protein>
<evidence type="ECO:0000256" key="4">
    <source>
        <dbReference type="PROSITE-ProRule" id="PRU00335"/>
    </source>
</evidence>
<dbReference type="PANTHER" id="PTHR30055:SF234">
    <property type="entry name" value="HTH-TYPE TRANSCRIPTIONAL REGULATOR BETI"/>
    <property type="match status" value="1"/>
</dbReference>
<evidence type="ECO:0000256" key="5">
    <source>
        <dbReference type="SAM" id="MobiDB-lite"/>
    </source>
</evidence>
<organism evidence="7 8">
    <name type="scientific">Streptomyces fuscichromogenes</name>
    <dbReference type="NCBI Taxonomy" id="1324013"/>
    <lineage>
        <taxon>Bacteria</taxon>
        <taxon>Bacillati</taxon>
        <taxon>Actinomycetota</taxon>
        <taxon>Actinomycetes</taxon>
        <taxon>Kitasatosporales</taxon>
        <taxon>Streptomycetaceae</taxon>
        <taxon>Streptomyces</taxon>
    </lineage>
</organism>
<keyword evidence="1" id="KW-0805">Transcription regulation</keyword>
<dbReference type="NCBIfam" id="NF041196">
    <property type="entry name" value="ScbR_bind_reg"/>
    <property type="match status" value="1"/>
</dbReference>
<evidence type="ECO:0000313" key="8">
    <source>
        <dbReference type="Proteomes" id="UP000653411"/>
    </source>
</evidence>
<dbReference type="AlphaFoldDB" id="A0A917XNX6"/>
<feature type="region of interest" description="Disordered" evidence="5">
    <location>
        <begin position="1"/>
        <end position="22"/>
    </location>
</feature>
<dbReference type="InterPro" id="IPR047923">
    <property type="entry name" value="ArpA-like"/>
</dbReference>
<dbReference type="InterPro" id="IPR036271">
    <property type="entry name" value="Tet_transcr_reg_TetR-rel_C_sf"/>
</dbReference>
<sequence>MPSDSVPASPRPSRTANAKGQAFKQERALRTRRLLLDAAAEAFADKGFPGVTILDIAELAEMTKGAVYFHFANKEAVALALADEFYERLAELVDSARQGSGSPLEAVRGILTRTATAFRDDKIIQAGARLQVEQAFIEAALPVPYVKFTSVLTEVLTEAHEAGQLRPDCVPDALGRVLTSAFFGVQHISWVLHDRKDLPERIHEVLETTLRPNQL</sequence>
<dbReference type="InterPro" id="IPR054126">
    <property type="entry name" value="CprB_TetR_C"/>
</dbReference>
<feature type="DNA-binding region" description="H-T-H motif" evidence="4">
    <location>
        <begin position="52"/>
        <end position="71"/>
    </location>
</feature>
<feature type="domain" description="HTH tetR-type" evidence="6">
    <location>
        <begin position="29"/>
        <end position="89"/>
    </location>
</feature>
<keyword evidence="8" id="KW-1185">Reference proteome</keyword>